<feature type="transmembrane region" description="Helical" evidence="1">
    <location>
        <begin position="6"/>
        <end position="25"/>
    </location>
</feature>
<proteinExistence type="predicted"/>
<protein>
    <submittedName>
        <fullName evidence="2">YtxH domain-containing protein</fullName>
    </submittedName>
</protein>
<keyword evidence="3" id="KW-1185">Reference proteome</keyword>
<evidence type="ECO:0000313" key="2">
    <source>
        <dbReference type="EMBL" id="MFL0250354.1"/>
    </source>
</evidence>
<dbReference type="RefSeq" id="WP_406787025.1">
    <property type="nucleotide sequence ID" value="NZ_JBJIAA010000006.1"/>
</dbReference>
<evidence type="ECO:0000313" key="3">
    <source>
        <dbReference type="Proteomes" id="UP001623592"/>
    </source>
</evidence>
<accession>A0ABW8TCW9</accession>
<evidence type="ECO:0000256" key="1">
    <source>
        <dbReference type="SAM" id="Phobius"/>
    </source>
</evidence>
<keyword evidence="1" id="KW-0812">Transmembrane</keyword>
<sequence>MRFLRGMTAGAVIGAVAGMLIMPQLSWNTRRRFGRSGRIIRNTAEDLMDSMKSWNK</sequence>
<keyword evidence="1" id="KW-1133">Transmembrane helix</keyword>
<organism evidence="2 3">
    <name type="scientific">Clostridium neuense</name>
    <dbReference type="NCBI Taxonomy" id="1728934"/>
    <lineage>
        <taxon>Bacteria</taxon>
        <taxon>Bacillati</taxon>
        <taxon>Bacillota</taxon>
        <taxon>Clostridia</taxon>
        <taxon>Eubacteriales</taxon>
        <taxon>Clostridiaceae</taxon>
        <taxon>Clostridium</taxon>
    </lineage>
</organism>
<dbReference type="EMBL" id="JBJIAA010000006">
    <property type="protein sequence ID" value="MFL0250354.1"/>
    <property type="molecule type" value="Genomic_DNA"/>
</dbReference>
<reference evidence="2 3" key="1">
    <citation type="submission" date="2024-11" db="EMBL/GenBank/DDBJ databases">
        <authorList>
            <person name="Heng Y.C."/>
            <person name="Lim A.C.H."/>
            <person name="Lee J.K.Y."/>
            <person name="Kittelmann S."/>
        </authorList>
    </citation>
    <scope>NUCLEOTIDE SEQUENCE [LARGE SCALE GENOMIC DNA]</scope>
    <source>
        <strain evidence="2 3">WILCCON 0114</strain>
    </source>
</reference>
<keyword evidence="1" id="KW-0472">Membrane</keyword>
<name>A0ABW8TCW9_9CLOT</name>
<dbReference type="Proteomes" id="UP001623592">
    <property type="component" value="Unassembled WGS sequence"/>
</dbReference>
<gene>
    <name evidence="2" type="ORF">ACJDT4_07945</name>
</gene>
<comment type="caution">
    <text evidence="2">The sequence shown here is derived from an EMBL/GenBank/DDBJ whole genome shotgun (WGS) entry which is preliminary data.</text>
</comment>